<keyword evidence="3" id="KW-1185">Reference proteome</keyword>
<protein>
    <submittedName>
        <fullName evidence="2">Uncharacterized protein</fullName>
    </submittedName>
</protein>
<gene>
    <name evidence="2" type="ORF">LOD99_1201</name>
</gene>
<evidence type="ECO:0000313" key="3">
    <source>
        <dbReference type="Proteomes" id="UP001165289"/>
    </source>
</evidence>
<dbReference type="InterPro" id="IPR031821">
    <property type="entry name" value="SOSSC"/>
</dbReference>
<proteinExistence type="predicted"/>
<dbReference type="GO" id="GO:0006281">
    <property type="term" value="P:DNA repair"/>
    <property type="evidence" value="ECO:0007669"/>
    <property type="project" value="InterPro"/>
</dbReference>
<sequence length="302" mass="34583">MFSYIIRPIIRCPLSFTSVRHKSQNIIPNIKEPIFWEEDSRPIPNTADAMIHAVTQKNQHIDWERSHERLVLIGEVVTAATKGSLGMSRVTNFILKTTIITEETVGYKVLEQFHYIFVMQETLRQKVLRTFLPGTPMMIFAGIHYRMREDPKDISLKFFPVLFLEGRMAHNYLPSNTMGQNKGLLQDLQNKRQKMENITRHMLNHTPTSSMPSLVSPPIRPGPILSFTNNSLPAPKPKPLKTEEKSLRSQMNEALTFAERTSSGYYVGNASPYGNLLIPAIPRLNPPKDNSFRETRLPRDSI</sequence>
<dbReference type="Pfam" id="PF15925">
    <property type="entry name" value="SOSSC"/>
    <property type="match status" value="1"/>
</dbReference>
<feature type="region of interest" description="Disordered" evidence="1">
    <location>
        <begin position="283"/>
        <end position="302"/>
    </location>
</feature>
<dbReference type="EMBL" id="JAKMXF010000144">
    <property type="protein sequence ID" value="KAI6656404.1"/>
    <property type="molecule type" value="Genomic_DNA"/>
</dbReference>
<evidence type="ECO:0000256" key="1">
    <source>
        <dbReference type="SAM" id="MobiDB-lite"/>
    </source>
</evidence>
<dbReference type="AlphaFoldDB" id="A0AAV7K7E0"/>
<dbReference type="GO" id="GO:0070876">
    <property type="term" value="C:SOSS complex"/>
    <property type="evidence" value="ECO:0007669"/>
    <property type="project" value="InterPro"/>
</dbReference>
<organism evidence="2 3">
    <name type="scientific">Oopsacas minuta</name>
    <dbReference type="NCBI Taxonomy" id="111878"/>
    <lineage>
        <taxon>Eukaryota</taxon>
        <taxon>Metazoa</taxon>
        <taxon>Porifera</taxon>
        <taxon>Hexactinellida</taxon>
        <taxon>Hexasterophora</taxon>
        <taxon>Lyssacinosida</taxon>
        <taxon>Leucopsacidae</taxon>
        <taxon>Oopsacas</taxon>
    </lineage>
</organism>
<accession>A0AAV7K7E0</accession>
<reference evidence="2 3" key="1">
    <citation type="journal article" date="2023" name="BMC Biol.">
        <title>The compact genome of the sponge Oopsacas minuta (Hexactinellida) is lacking key metazoan core genes.</title>
        <authorList>
            <person name="Santini S."/>
            <person name="Schenkelaars Q."/>
            <person name="Jourda C."/>
            <person name="Duchesne M."/>
            <person name="Belahbib H."/>
            <person name="Rocher C."/>
            <person name="Selva M."/>
            <person name="Riesgo A."/>
            <person name="Vervoort M."/>
            <person name="Leys S.P."/>
            <person name="Kodjabachian L."/>
            <person name="Le Bivic A."/>
            <person name="Borchiellini C."/>
            <person name="Claverie J.M."/>
            <person name="Renard E."/>
        </authorList>
    </citation>
    <scope>NUCLEOTIDE SEQUENCE [LARGE SCALE GENOMIC DNA]</scope>
    <source>
        <strain evidence="2">SPO-2</strain>
    </source>
</reference>
<comment type="caution">
    <text evidence="2">The sequence shown here is derived from an EMBL/GenBank/DDBJ whole genome shotgun (WGS) entry which is preliminary data.</text>
</comment>
<name>A0AAV7K7E0_9METZ</name>
<dbReference type="Proteomes" id="UP001165289">
    <property type="component" value="Unassembled WGS sequence"/>
</dbReference>
<evidence type="ECO:0000313" key="2">
    <source>
        <dbReference type="EMBL" id="KAI6656404.1"/>
    </source>
</evidence>
<feature type="compositionally biased region" description="Basic and acidic residues" evidence="1">
    <location>
        <begin position="290"/>
        <end position="302"/>
    </location>
</feature>